<proteinExistence type="predicted"/>
<dbReference type="EMBL" id="LSSM01005738">
    <property type="protein sequence ID" value="OMJ12039.1"/>
    <property type="molecule type" value="Genomic_DNA"/>
</dbReference>
<reference evidence="2" key="2">
    <citation type="submission" date="2017-01" db="EMBL/GenBank/DDBJ databases">
        <authorList>
            <person name="Mah S.A."/>
            <person name="Swanson W.J."/>
            <person name="Moy G.W."/>
            <person name="Vacquier V.D."/>
        </authorList>
    </citation>
    <scope>NUCLEOTIDE SEQUENCE [LARGE SCALE GENOMIC DNA]</scope>
    <source>
        <strain evidence="2">ID-206-W2</strain>
    </source>
</reference>
<reference evidence="3" key="1">
    <citation type="submission" date="2017-01" db="EMBL/GenBank/DDBJ databases">
        <authorList>
            <person name="Wang Y."/>
            <person name="White M."/>
            <person name="Kvist S."/>
            <person name="Moncalvo J.-M."/>
        </authorList>
    </citation>
    <scope>NUCLEOTIDE SEQUENCE [LARGE SCALE GENOMIC DNA]</scope>
    <source>
        <strain evidence="3">ID-206-W2</strain>
    </source>
</reference>
<sequence>MSLFKNPLVVHKLNDMRKLSKYFYNGTVFCNISFLHNSIGDQRRLLIVEDSCYEQVDEDSIDMPHLTPRVFTSRKKIFDTSDLVVRWRIHFIRINNYLKDMRNKREYERELDTFIHTDKSHPPIDV</sequence>
<protein>
    <submittedName>
        <fullName evidence="2">Uncharacterized protein</fullName>
    </submittedName>
</protein>
<dbReference type="AlphaFoldDB" id="A0A1R1Y1N2"/>
<comment type="caution">
    <text evidence="2">The sequence shown here is derived from an EMBL/GenBank/DDBJ whole genome shotgun (WGS) entry which is preliminary data.</text>
</comment>
<keyword evidence="3" id="KW-1185">Reference proteome</keyword>
<accession>A0A1R1Y1N2</accession>
<dbReference type="Proteomes" id="UP000187429">
    <property type="component" value="Unassembled WGS sequence"/>
</dbReference>
<evidence type="ECO:0000313" key="1">
    <source>
        <dbReference type="EMBL" id="OMJ12039.1"/>
    </source>
</evidence>
<evidence type="ECO:0000313" key="2">
    <source>
        <dbReference type="EMBL" id="OMJ20616.1"/>
    </source>
</evidence>
<dbReference type="EMBL" id="LSSM01002707">
    <property type="protein sequence ID" value="OMJ20616.1"/>
    <property type="molecule type" value="Genomic_DNA"/>
</dbReference>
<gene>
    <name evidence="2" type="ORF">AYI69_g6142</name>
    <name evidence="1" type="ORF">AYI69_g9592</name>
</gene>
<evidence type="ECO:0000313" key="3">
    <source>
        <dbReference type="Proteomes" id="UP000187429"/>
    </source>
</evidence>
<name>A0A1R1Y1N2_9FUNG</name>
<organism evidence="2 3">
    <name type="scientific">Smittium culicis</name>
    <dbReference type="NCBI Taxonomy" id="133412"/>
    <lineage>
        <taxon>Eukaryota</taxon>
        <taxon>Fungi</taxon>
        <taxon>Fungi incertae sedis</taxon>
        <taxon>Zoopagomycota</taxon>
        <taxon>Kickxellomycotina</taxon>
        <taxon>Harpellomycetes</taxon>
        <taxon>Harpellales</taxon>
        <taxon>Legeriomycetaceae</taxon>
        <taxon>Smittium</taxon>
    </lineage>
</organism>